<dbReference type="RefSeq" id="WP_278467950.1">
    <property type="nucleotide sequence ID" value="NZ_JAGZMU010000005.1"/>
</dbReference>
<reference evidence="2" key="1">
    <citation type="submission" date="2021-02" db="EMBL/GenBank/DDBJ databases">
        <title>Infant gut strain persistence is associated with maternal origin, phylogeny, and functional potential including surface adhesion and iron acquisition.</title>
        <authorList>
            <person name="Lou Y.C."/>
        </authorList>
    </citation>
    <scope>NUCLEOTIDE SEQUENCE</scope>
    <source>
        <strain evidence="2">L3_108_031G1_dasL3_108_031G1_concoct_20</strain>
    </source>
</reference>
<evidence type="ECO:0000313" key="2">
    <source>
        <dbReference type="EMBL" id="MBS4893739.1"/>
    </source>
</evidence>
<feature type="transmembrane region" description="Helical" evidence="1">
    <location>
        <begin position="40"/>
        <end position="58"/>
    </location>
</feature>
<dbReference type="AlphaFoldDB" id="A0A943A454"/>
<comment type="caution">
    <text evidence="2">The sequence shown here is derived from an EMBL/GenBank/DDBJ whole genome shotgun (WGS) entry which is preliminary data.</text>
</comment>
<name>A0A943A454_VEIPA</name>
<feature type="transmembrane region" description="Helical" evidence="1">
    <location>
        <begin position="15"/>
        <end position="34"/>
    </location>
</feature>
<keyword evidence="1" id="KW-0812">Transmembrane</keyword>
<sequence>MKFFKTAWKLLDKEGKLLSVICLLGFCSIISTFINEVLYTIFVMIMLLFIGILFYRMLKEDIIEFIKKVKKKMREEE</sequence>
<accession>A0A943A454</accession>
<evidence type="ECO:0000256" key="1">
    <source>
        <dbReference type="SAM" id="Phobius"/>
    </source>
</evidence>
<gene>
    <name evidence="2" type="ORF">KHZ90_08190</name>
</gene>
<dbReference type="Proteomes" id="UP000778864">
    <property type="component" value="Unassembled WGS sequence"/>
</dbReference>
<organism evidence="2 3">
    <name type="scientific">Veillonella parvula</name>
    <name type="common">Staphylococcus parvulus</name>
    <dbReference type="NCBI Taxonomy" id="29466"/>
    <lineage>
        <taxon>Bacteria</taxon>
        <taxon>Bacillati</taxon>
        <taxon>Bacillota</taxon>
        <taxon>Negativicutes</taxon>
        <taxon>Veillonellales</taxon>
        <taxon>Veillonellaceae</taxon>
        <taxon>Veillonella</taxon>
    </lineage>
</organism>
<dbReference type="EMBL" id="JAGZMU010000005">
    <property type="protein sequence ID" value="MBS4893739.1"/>
    <property type="molecule type" value="Genomic_DNA"/>
</dbReference>
<protein>
    <submittedName>
        <fullName evidence="2">Uncharacterized protein</fullName>
    </submittedName>
</protein>
<keyword evidence="1" id="KW-1133">Transmembrane helix</keyword>
<keyword evidence="1" id="KW-0472">Membrane</keyword>
<proteinExistence type="predicted"/>
<evidence type="ECO:0000313" key="3">
    <source>
        <dbReference type="Proteomes" id="UP000778864"/>
    </source>
</evidence>